<dbReference type="PROSITE" id="PS51257">
    <property type="entry name" value="PROKAR_LIPOPROTEIN"/>
    <property type="match status" value="1"/>
</dbReference>
<dbReference type="EMBL" id="JBHTKR010000001">
    <property type="protein sequence ID" value="MFD1193654.1"/>
    <property type="molecule type" value="Genomic_DNA"/>
</dbReference>
<accession>A0ABW3T930</accession>
<comment type="caution">
    <text evidence="2">The sequence shown here is derived from an EMBL/GenBank/DDBJ whole genome shotgun (WGS) entry which is preliminary data.</text>
</comment>
<keyword evidence="1" id="KW-0732">Signal</keyword>
<protein>
    <submittedName>
        <fullName evidence="2">Uncharacterized protein</fullName>
    </submittedName>
</protein>
<proteinExistence type="predicted"/>
<dbReference type="RefSeq" id="WP_380788958.1">
    <property type="nucleotide sequence ID" value="NZ_JBHTKR010000001.1"/>
</dbReference>
<gene>
    <name evidence="2" type="ORF">ACFQ3C_03080</name>
</gene>
<organism evidence="2 3">
    <name type="scientific">Seohaeicola saemankumensis</name>
    <dbReference type="NCBI Taxonomy" id="481181"/>
    <lineage>
        <taxon>Bacteria</taxon>
        <taxon>Pseudomonadati</taxon>
        <taxon>Pseudomonadota</taxon>
        <taxon>Alphaproteobacteria</taxon>
        <taxon>Rhodobacterales</taxon>
        <taxon>Roseobacteraceae</taxon>
        <taxon>Seohaeicola</taxon>
    </lineage>
</organism>
<reference evidence="3" key="1">
    <citation type="journal article" date="2019" name="Int. J. Syst. Evol. Microbiol.">
        <title>The Global Catalogue of Microorganisms (GCM) 10K type strain sequencing project: providing services to taxonomists for standard genome sequencing and annotation.</title>
        <authorList>
            <consortium name="The Broad Institute Genomics Platform"/>
            <consortium name="The Broad Institute Genome Sequencing Center for Infectious Disease"/>
            <person name="Wu L."/>
            <person name="Ma J."/>
        </authorList>
    </citation>
    <scope>NUCLEOTIDE SEQUENCE [LARGE SCALE GENOMIC DNA]</scope>
    <source>
        <strain evidence="3">CCUG 55328</strain>
    </source>
</reference>
<feature type="chain" id="PRO_5047422870" evidence="1">
    <location>
        <begin position="24"/>
        <end position="188"/>
    </location>
</feature>
<evidence type="ECO:0000256" key="1">
    <source>
        <dbReference type="SAM" id="SignalP"/>
    </source>
</evidence>
<feature type="signal peptide" evidence="1">
    <location>
        <begin position="1"/>
        <end position="23"/>
    </location>
</feature>
<keyword evidence="3" id="KW-1185">Reference proteome</keyword>
<name>A0ABW3T930_9RHOB</name>
<evidence type="ECO:0000313" key="3">
    <source>
        <dbReference type="Proteomes" id="UP001597151"/>
    </source>
</evidence>
<dbReference type="Proteomes" id="UP001597151">
    <property type="component" value="Unassembled WGS sequence"/>
</dbReference>
<sequence length="188" mass="20690">MKKKILMVLVAALLATGCVPLPSQTTTVVYEAQGPGAEKGSGGGCTGVAWSYYRFNLDDPGLPVPAWRTKPEEVRVSVLPKDGVLEVVFTGWSTRSRKSIYFDASDIRIRLDGKSRQSRNSSENRYTDFMWGSSLSLEIDIGRDLPATVTLDAGRRAVVVDGKAFPLPRMTFKRATRTTTMLTRPLNC</sequence>
<evidence type="ECO:0000313" key="2">
    <source>
        <dbReference type="EMBL" id="MFD1193654.1"/>
    </source>
</evidence>